<feature type="region of interest" description="Disordered" evidence="10">
    <location>
        <begin position="711"/>
        <end position="753"/>
    </location>
</feature>
<feature type="region of interest" description="Disordered" evidence="10">
    <location>
        <begin position="310"/>
        <end position="383"/>
    </location>
</feature>
<feature type="compositionally biased region" description="Low complexity" evidence="10">
    <location>
        <begin position="276"/>
        <end position="294"/>
    </location>
</feature>
<evidence type="ECO:0000256" key="8">
    <source>
        <dbReference type="ARBA" id="ARBA00023163"/>
    </source>
</evidence>
<dbReference type="EMBL" id="JASBNA010000011">
    <property type="protein sequence ID" value="KAK7688359.1"/>
    <property type="molecule type" value="Genomic_DNA"/>
</dbReference>
<organism evidence="12 13">
    <name type="scientific">Cerrena zonata</name>
    <dbReference type="NCBI Taxonomy" id="2478898"/>
    <lineage>
        <taxon>Eukaryota</taxon>
        <taxon>Fungi</taxon>
        <taxon>Dikarya</taxon>
        <taxon>Basidiomycota</taxon>
        <taxon>Agaricomycotina</taxon>
        <taxon>Agaricomycetes</taxon>
        <taxon>Polyporales</taxon>
        <taxon>Cerrenaceae</taxon>
        <taxon>Cerrena</taxon>
    </lineage>
</organism>
<name>A0AAW0GEE5_9APHY</name>
<feature type="region of interest" description="Disordered" evidence="10">
    <location>
        <begin position="461"/>
        <end position="626"/>
    </location>
</feature>
<feature type="compositionally biased region" description="Polar residues" evidence="10">
    <location>
        <begin position="483"/>
        <end position="500"/>
    </location>
</feature>
<evidence type="ECO:0000256" key="6">
    <source>
        <dbReference type="ARBA" id="ARBA00022843"/>
    </source>
</evidence>
<feature type="domain" description="Zinc-finger" evidence="11">
    <location>
        <begin position="633"/>
        <end position="706"/>
    </location>
</feature>
<feature type="region of interest" description="Disordered" evidence="10">
    <location>
        <begin position="795"/>
        <end position="819"/>
    </location>
</feature>
<feature type="compositionally biased region" description="Basic and acidic residues" evidence="10">
    <location>
        <begin position="356"/>
        <end position="365"/>
    </location>
</feature>
<keyword evidence="9" id="KW-0539">Nucleus</keyword>
<feature type="region of interest" description="Disordered" evidence="10">
    <location>
        <begin position="208"/>
        <end position="294"/>
    </location>
</feature>
<feature type="compositionally biased region" description="Polar residues" evidence="10">
    <location>
        <begin position="718"/>
        <end position="738"/>
    </location>
</feature>
<dbReference type="AlphaFoldDB" id="A0AAW0GEE5"/>
<dbReference type="GO" id="GO:0006355">
    <property type="term" value="P:regulation of DNA-templated transcription"/>
    <property type="evidence" value="ECO:0007669"/>
    <property type="project" value="InterPro"/>
</dbReference>
<dbReference type="PANTHER" id="PTHR31169:SF18">
    <property type="entry name" value="DDT DOMAIN-CONTAINING PROTEIN"/>
    <property type="match status" value="1"/>
</dbReference>
<evidence type="ECO:0000256" key="3">
    <source>
        <dbReference type="ARBA" id="ARBA00022490"/>
    </source>
</evidence>
<evidence type="ECO:0000256" key="1">
    <source>
        <dbReference type="ARBA" id="ARBA00004123"/>
    </source>
</evidence>
<dbReference type="Pfam" id="PF10497">
    <property type="entry name" value="zf-4CXXC_R1"/>
    <property type="match status" value="1"/>
</dbReference>
<keyword evidence="8" id="KW-0804">Transcription</keyword>
<evidence type="ECO:0000256" key="7">
    <source>
        <dbReference type="ARBA" id="ARBA00023015"/>
    </source>
</evidence>
<feature type="compositionally biased region" description="Polar residues" evidence="10">
    <location>
        <begin position="233"/>
        <end position="255"/>
    </location>
</feature>
<proteinExistence type="predicted"/>
<keyword evidence="4" id="KW-1017">Isopeptide bond</keyword>
<keyword evidence="7" id="KW-0805">Transcription regulation</keyword>
<protein>
    <recommendedName>
        <fullName evidence="11">Zinc-finger domain-containing protein</fullName>
    </recommendedName>
</protein>
<feature type="compositionally biased region" description="Basic and acidic residues" evidence="10">
    <location>
        <begin position="554"/>
        <end position="567"/>
    </location>
</feature>
<sequence length="894" mass="97616">MFSRLAQDSSRSPSVTNHFHDTIIEISSELSPEIPVYSLPPSSDPFDSDIQILNSPPRLSKRTVRPQRRPYVLVPSLPTGLAKEEYIANTSALSGGAKNARLLSSNTLSPGTRRIALGLRPNRKRKGPEDAITPSPRKRARRQPQEEHKASRTVIGFSTEPVEGFVGEDELDTLLGVHPIEIGEEIPYEDAGKWAVQALWISLKHATGRTDSRYETSRQAWPVKSPPAISKSGYPSIQPGSQSDSRPTRNSNTHNPHSPSPKKKPQPKPHRPRQRTQTSIPPSQPSSSSLPQPTGFVISNEYIAAVQHYSSSLPRSPTPPNLGPTSFGSDYHESSTSISPDQHSGIFDVLNVSNSTDERSARNDNARNSPLVDKVHPSPMLDANQSELGSVFQENGYNTHSFQSIFNIVPWSASLRTVEGQQFEQPVAGPSSGPSTIYKNHAEIPNMGGFGNGTIDPSVLGGAPMLISGHTPSLSPSPPPGDQSLNSLPTRHASTSTHISTDLDRTTVSRSSALSSNRPLAKSKGKNKAKPSEELLATVSSMKRRSVDRNSTGGEKRDRKPSTRIREALQQVDYELTDEDADADGETDDEDFEPLASLPSTRRETPPTQGQPKPSRKSISTLKGSKASRKSVEEYCHQCRNKPKMLKVRCSGTRPDGVPCGLYFCERCITRRYPEIEFNAFDEDFICPKCDDFCNCTACCRRRGEEYISSRGVGPSPFLQNSQNASASTQPRNSSSLSKPYPMTDRNPPVTPALAVPPGMFWGTVYDIDGKRIGAGVVSEDRQVIVTNDPLPPRKIIYVGKPPPRKGGPPSSTTGAAEEPAHNVGLQNRAYIGSKPPMLNHSLYKSLEEHFALLTRERSSSPLTPVHSSDPVQPTTVDGFLLAQAIQEMAKKTE</sequence>
<reference evidence="12 13" key="1">
    <citation type="submission" date="2022-09" db="EMBL/GenBank/DDBJ databases">
        <authorList>
            <person name="Palmer J.M."/>
        </authorList>
    </citation>
    <scope>NUCLEOTIDE SEQUENCE [LARGE SCALE GENOMIC DNA]</scope>
    <source>
        <strain evidence="12 13">DSM 7382</strain>
    </source>
</reference>
<dbReference type="GO" id="GO:0005737">
    <property type="term" value="C:cytoplasm"/>
    <property type="evidence" value="ECO:0007669"/>
    <property type="project" value="UniProtKB-SubCell"/>
</dbReference>
<evidence type="ECO:0000256" key="9">
    <source>
        <dbReference type="ARBA" id="ARBA00023242"/>
    </source>
</evidence>
<evidence type="ECO:0000313" key="13">
    <source>
        <dbReference type="Proteomes" id="UP001385951"/>
    </source>
</evidence>
<evidence type="ECO:0000256" key="2">
    <source>
        <dbReference type="ARBA" id="ARBA00004496"/>
    </source>
</evidence>
<dbReference type="GO" id="GO:0005634">
    <property type="term" value="C:nucleus"/>
    <property type="evidence" value="ECO:0007669"/>
    <property type="project" value="UniProtKB-SubCell"/>
</dbReference>
<keyword evidence="13" id="KW-1185">Reference proteome</keyword>
<evidence type="ECO:0000259" key="11">
    <source>
        <dbReference type="Pfam" id="PF10497"/>
    </source>
</evidence>
<keyword evidence="6" id="KW-0832">Ubl conjugation</keyword>
<evidence type="ECO:0000256" key="4">
    <source>
        <dbReference type="ARBA" id="ARBA00022499"/>
    </source>
</evidence>
<dbReference type="Proteomes" id="UP001385951">
    <property type="component" value="Unassembled WGS sequence"/>
</dbReference>
<feature type="compositionally biased region" description="Acidic residues" evidence="10">
    <location>
        <begin position="575"/>
        <end position="593"/>
    </location>
</feature>
<feature type="compositionally biased region" description="Polar residues" evidence="10">
    <location>
        <begin position="508"/>
        <end position="518"/>
    </location>
</feature>
<keyword evidence="3" id="KW-0963">Cytoplasm</keyword>
<evidence type="ECO:0000313" key="12">
    <source>
        <dbReference type="EMBL" id="KAK7688359.1"/>
    </source>
</evidence>
<feature type="compositionally biased region" description="Polar residues" evidence="10">
    <location>
        <begin position="606"/>
        <end position="623"/>
    </location>
</feature>
<gene>
    <name evidence="12" type="ORF">QCA50_008731</name>
</gene>
<comment type="subcellular location">
    <subcellularLocation>
        <location evidence="2">Cytoplasm</location>
    </subcellularLocation>
    <subcellularLocation>
        <location evidence="1">Nucleus</location>
    </subcellularLocation>
</comment>
<dbReference type="PANTHER" id="PTHR31169">
    <property type="entry name" value="OS05G0300700 PROTEIN"/>
    <property type="match status" value="1"/>
</dbReference>
<evidence type="ECO:0000256" key="5">
    <source>
        <dbReference type="ARBA" id="ARBA00022553"/>
    </source>
</evidence>
<keyword evidence="5" id="KW-0597">Phosphoprotein</keyword>
<dbReference type="InterPro" id="IPR018866">
    <property type="entry name" value="Znf-4CXXC_R1"/>
</dbReference>
<evidence type="ECO:0000256" key="10">
    <source>
        <dbReference type="SAM" id="MobiDB-lite"/>
    </source>
</evidence>
<feature type="compositionally biased region" description="Polar residues" evidence="10">
    <location>
        <begin position="323"/>
        <end position="342"/>
    </location>
</feature>
<comment type="caution">
    <text evidence="12">The sequence shown here is derived from an EMBL/GenBank/DDBJ whole genome shotgun (WGS) entry which is preliminary data.</text>
</comment>
<feature type="region of interest" description="Disordered" evidence="10">
    <location>
        <begin position="112"/>
        <end position="155"/>
    </location>
</feature>
<accession>A0AAW0GEE5</accession>
<feature type="compositionally biased region" description="Basic residues" evidence="10">
    <location>
        <begin position="260"/>
        <end position="274"/>
    </location>
</feature>
<dbReference type="InterPro" id="IPR040221">
    <property type="entry name" value="CDCA7/CDA7L"/>
</dbReference>